<name>A0A1N6MUC2_9GAMM</name>
<gene>
    <name evidence="1" type="ORF">XIS1_1440011</name>
</gene>
<proteinExistence type="predicted"/>
<accession>A0A1N6MUC2</accession>
<dbReference type="AlphaFoldDB" id="A0A1N6MUC2"/>
<evidence type="ECO:0000313" key="1">
    <source>
        <dbReference type="EMBL" id="SIP72384.1"/>
    </source>
</evidence>
<dbReference type="Proteomes" id="UP000196435">
    <property type="component" value="Unassembled WGS sequence"/>
</dbReference>
<sequence length="46" mass="4810">MRSLSSTEDCDRAITLKKGGAGQIPASLASGDRPLGAFFMPAKNEI</sequence>
<reference evidence="2" key="1">
    <citation type="submission" date="2016-12" db="EMBL/GenBank/DDBJ databases">
        <authorList>
            <person name="Gaudriault S."/>
        </authorList>
    </citation>
    <scope>NUCLEOTIDE SEQUENCE [LARGE SCALE GENOMIC DNA]</scope>
    <source>
        <strain evidence="2">HGB1681 (deposited as PTA-6826 in the American Type Culture Collection)</strain>
    </source>
</reference>
<dbReference type="EMBL" id="FTLG01000051">
    <property type="protein sequence ID" value="SIP72384.1"/>
    <property type="molecule type" value="Genomic_DNA"/>
</dbReference>
<protein>
    <submittedName>
        <fullName evidence="1">Uncharacterized protein</fullName>
    </submittedName>
</protein>
<evidence type="ECO:0000313" key="2">
    <source>
        <dbReference type="Proteomes" id="UP000196435"/>
    </source>
</evidence>
<organism evidence="1 2">
    <name type="scientific">Xenorhabdus innexi</name>
    <dbReference type="NCBI Taxonomy" id="290109"/>
    <lineage>
        <taxon>Bacteria</taxon>
        <taxon>Pseudomonadati</taxon>
        <taxon>Pseudomonadota</taxon>
        <taxon>Gammaproteobacteria</taxon>
        <taxon>Enterobacterales</taxon>
        <taxon>Morganellaceae</taxon>
        <taxon>Xenorhabdus</taxon>
    </lineage>
</organism>